<evidence type="ECO:0000313" key="2">
    <source>
        <dbReference type="EMBL" id="MCP1336520.1"/>
    </source>
</evidence>
<protein>
    <submittedName>
        <fullName evidence="2">Amidase family protein</fullName>
    </submittedName>
</protein>
<name>A0A9J6PFB0_9PROT</name>
<dbReference type="InterPro" id="IPR020556">
    <property type="entry name" value="Amidase_CS"/>
</dbReference>
<feature type="domain" description="Amidase" evidence="1">
    <location>
        <begin position="22"/>
        <end position="437"/>
    </location>
</feature>
<dbReference type="InterPro" id="IPR023631">
    <property type="entry name" value="Amidase_dom"/>
</dbReference>
<dbReference type="PANTHER" id="PTHR11895:SF176">
    <property type="entry name" value="AMIDASE AMID-RELATED"/>
    <property type="match status" value="1"/>
</dbReference>
<dbReference type="GO" id="GO:0003824">
    <property type="term" value="F:catalytic activity"/>
    <property type="evidence" value="ECO:0007669"/>
    <property type="project" value="InterPro"/>
</dbReference>
<evidence type="ECO:0000313" key="3">
    <source>
        <dbReference type="Proteomes" id="UP001055804"/>
    </source>
</evidence>
<dbReference type="PANTHER" id="PTHR11895">
    <property type="entry name" value="TRANSAMIDASE"/>
    <property type="match status" value="1"/>
</dbReference>
<dbReference type="PROSITE" id="PS00571">
    <property type="entry name" value="AMIDASES"/>
    <property type="match status" value="1"/>
</dbReference>
<dbReference type="RefSeq" id="WP_269332475.1">
    <property type="nucleotide sequence ID" value="NZ_JAMZFT010000002.1"/>
</dbReference>
<accession>A0A9J6PFB0</accession>
<evidence type="ECO:0000259" key="1">
    <source>
        <dbReference type="Pfam" id="PF01425"/>
    </source>
</evidence>
<dbReference type="Pfam" id="PF01425">
    <property type="entry name" value="Amidase"/>
    <property type="match status" value="1"/>
</dbReference>
<gene>
    <name evidence="2" type="ORF">NJQ99_08885</name>
</gene>
<dbReference type="InterPro" id="IPR000120">
    <property type="entry name" value="Amidase"/>
</dbReference>
<keyword evidence="3" id="KW-1185">Reference proteome</keyword>
<dbReference type="Gene3D" id="3.90.1300.10">
    <property type="entry name" value="Amidase signature (AS) domain"/>
    <property type="match status" value="1"/>
</dbReference>
<reference evidence="2" key="1">
    <citation type="submission" date="2022-06" db="EMBL/GenBank/DDBJ databases">
        <title>Isolation and Genomics of Futiania mangrovii gen. nov., sp. nov., a Rare and Metabolically-versatile member in the Class Alphaproteobacteria.</title>
        <authorList>
            <person name="Liu L."/>
            <person name="Huang W.-C."/>
            <person name="Pan J."/>
            <person name="Li J."/>
            <person name="Huang Y."/>
            <person name="Du H."/>
            <person name="Liu Y."/>
            <person name="Li M."/>
        </authorList>
    </citation>
    <scope>NUCLEOTIDE SEQUENCE</scope>
    <source>
        <strain evidence="2">FT118</strain>
    </source>
</reference>
<comment type="caution">
    <text evidence="2">The sequence shown here is derived from an EMBL/GenBank/DDBJ whole genome shotgun (WGS) entry which is preliminary data.</text>
</comment>
<organism evidence="2 3">
    <name type="scientific">Futiania mangrovi</name>
    <dbReference type="NCBI Taxonomy" id="2959716"/>
    <lineage>
        <taxon>Bacteria</taxon>
        <taxon>Pseudomonadati</taxon>
        <taxon>Pseudomonadota</taxon>
        <taxon>Alphaproteobacteria</taxon>
        <taxon>Futianiales</taxon>
        <taxon>Futianiaceae</taxon>
        <taxon>Futiania</taxon>
    </lineage>
</organism>
<dbReference type="Proteomes" id="UP001055804">
    <property type="component" value="Unassembled WGS sequence"/>
</dbReference>
<dbReference type="AlphaFoldDB" id="A0A9J6PFB0"/>
<proteinExistence type="predicted"/>
<dbReference type="SUPFAM" id="SSF75304">
    <property type="entry name" value="Amidase signature (AS) enzymes"/>
    <property type="match status" value="1"/>
</dbReference>
<sequence length="449" mass="46990">MRERSARELGAAIAAGRVDARELTAALLDHIAAVDGDRAVYLVRTEERAMREAAAAHDRARRGMTASPLDGVPVSWKDLYDTAGIPTSHGSALLRDRVPEHDCPLVARGVRAGWVMPGKTNQSEFAFSGLGLNPTFGTPANPYSGSEPLAPGGSSSGAAVSVAAGLAAVAMGSDTGGSVRVPAAWCGVTGLKTTWNTLPMEGVLPLAPSLDTAGPLARDVADAAVAWATLARRPAPDLTGASMKGVRLLVPRTLVWDDCELGIDRVVREALDRLAKAGATLVEADVPEFAEADRIIARGPYLPSAEGYAVWGDLVESAPERVFSQIVERFRLGAKASPIDLARLVLEGRRLQATYVARTAGFDAAVMPTVPISAPPVARLLKDEAFYVERNLKALSNTRYGNYLGLSGLTVPCGTDEAGVPVGLMLLGAPHAEARLLRLGAGVERALGA</sequence>
<dbReference type="InterPro" id="IPR036928">
    <property type="entry name" value="AS_sf"/>
</dbReference>
<dbReference type="EMBL" id="JAMZFT010000002">
    <property type="protein sequence ID" value="MCP1336520.1"/>
    <property type="molecule type" value="Genomic_DNA"/>
</dbReference>